<dbReference type="RefSeq" id="WP_109883577.1">
    <property type="nucleotide sequence ID" value="NZ_QGHR01000004.1"/>
</dbReference>
<dbReference type="AlphaFoldDB" id="A0A855XM38"/>
<name>A0A855XM38_LIMRT</name>
<evidence type="ECO:0000313" key="1">
    <source>
        <dbReference type="EMBL" id="PWT39427.1"/>
    </source>
</evidence>
<organism evidence="1 2">
    <name type="scientific">Limosilactobacillus reuteri</name>
    <name type="common">Lactobacillus reuteri</name>
    <dbReference type="NCBI Taxonomy" id="1598"/>
    <lineage>
        <taxon>Bacteria</taxon>
        <taxon>Bacillati</taxon>
        <taxon>Bacillota</taxon>
        <taxon>Bacilli</taxon>
        <taxon>Lactobacillales</taxon>
        <taxon>Lactobacillaceae</taxon>
        <taxon>Limosilactobacillus</taxon>
    </lineage>
</organism>
<gene>
    <name evidence="1" type="ORF">DKZ22_10945</name>
</gene>
<protein>
    <submittedName>
        <fullName evidence="1">Uncharacterized protein</fullName>
    </submittedName>
</protein>
<reference evidence="1 2" key="1">
    <citation type="journal article" date="2018" name="Front. Microbiol.">
        <title>Comparative Genomics of the Herbivore Gut Symbiont Lactobacillus reuteri Reveals Genetic Diversity and Lifestyle Adaptation.</title>
        <authorList>
            <person name="Zhao J."/>
        </authorList>
    </citation>
    <scope>NUCLEOTIDE SEQUENCE [LARGE SCALE GENOMIC DNA]</scope>
    <source>
        <strain evidence="1 2">LR10</strain>
    </source>
</reference>
<accession>A0A855XM38</accession>
<dbReference type="Proteomes" id="UP000245980">
    <property type="component" value="Unassembled WGS sequence"/>
</dbReference>
<sequence length="208" mass="23866">MTIITTHYSYEEALEDVARITNRIPPEARKAMQLASQANQQITESLAPIQEQLSQLQELIALTSNFDIKIASTLNRINNEITYHPVESFVKLADTVDDLSEPNFDHSNHESRKFTRNSYSGCNDAEADSTWYNVKLFIKKQIDQFKKDNSIEEIKVPDIEYCFKFFKLLFHSICVLFVVFGTYDQLAAATFIELVINAIDDALDLKDK</sequence>
<proteinExistence type="predicted"/>
<evidence type="ECO:0000313" key="2">
    <source>
        <dbReference type="Proteomes" id="UP000245980"/>
    </source>
</evidence>
<dbReference type="EMBL" id="QGHT01000085">
    <property type="protein sequence ID" value="PWT39427.1"/>
    <property type="molecule type" value="Genomic_DNA"/>
</dbReference>
<comment type="caution">
    <text evidence="1">The sequence shown here is derived from an EMBL/GenBank/DDBJ whole genome shotgun (WGS) entry which is preliminary data.</text>
</comment>